<evidence type="ECO:0000259" key="1">
    <source>
        <dbReference type="Pfam" id="PF01882"/>
    </source>
</evidence>
<dbReference type="EMBL" id="CP099490">
    <property type="protein sequence ID" value="USQ77227.1"/>
    <property type="molecule type" value="Genomic_DNA"/>
</dbReference>
<evidence type="ECO:0000313" key="3">
    <source>
        <dbReference type="Proteomes" id="UP001056535"/>
    </source>
</evidence>
<organism evidence="2 3">
    <name type="scientific">Ornithinimicrobium cryptoxanthini</name>
    <dbReference type="NCBI Taxonomy" id="2934161"/>
    <lineage>
        <taxon>Bacteria</taxon>
        <taxon>Bacillati</taxon>
        <taxon>Actinomycetota</taxon>
        <taxon>Actinomycetes</taxon>
        <taxon>Micrococcales</taxon>
        <taxon>Ornithinimicrobiaceae</taxon>
        <taxon>Ornithinimicrobium</taxon>
    </lineage>
</organism>
<dbReference type="PANTHER" id="PTHR33608">
    <property type="entry name" value="BLL2464 PROTEIN"/>
    <property type="match status" value="1"/>
</dbReference>
<sequence length="431" mass="47563">MTLGWRAVALVLVGLAPVLQWPSMSTVRWWLLLCLVVIAVDLLLAPSPKKLTVDRSGQEQVRLGEPSRTTLTVTNPTGRAMRGSLRDAWVPSAGTSGERHTLDVPGGERRRYVTDLLPTRRGDRPADRVTLRVWGPLGVAARQESRRVPGSVRALPPFHSRRHLPSRLAQLRQLDGRSAVRTRGQGTEFDSLRDYVEGDDVRSIDWRATARRQHVVVRTWQPERDRRVILVLDTSRTSAARIDDQPRLDAAMDASLLLAALASRAGDRIDLIAGDRRVRGRVTPNTDRRALLHQLVTAMAPIEPVLVEADWTMLAGKVTGLTRRRALVVLLTALEPAAIEEGLIPVLPALTAHHRVVVASVADPELGRMRSNLSDLKAVYDAAAAERTGSLRQRTADALERMGVHVIDADPEELPPRLADHYLALKAQGLL</sequence>
<dbReference type="Pfam" id="PF01882">
    <property type="entry name" value="DUF58"/>
    <property type="match status" value="1"/>
</dbReference>
<dbReference type="RefSeq" id="WP_252622135.1">
    <property type="nucleotide sequence ID" value="NZ_CP099490.1"/>
</dbReference>
<evidence type="ECO:0000313" key="2">
    <source>
        <dbReference type="EMBL" id="USQ77227.1"/>
    </source>
</evidence>
<dbReference type="InterPro" id="IPR002881">
    <property type="entry name" value="DUF58"/>
</dbReference>
<protein>
    <submittedName>
        <fullName evidence="2">DUF58 domain-containing protein</fullName>
    </submittedName>
</protein>
<proteinExistence type="predicted"/>
<name>A0ABY4YKC0_9MICO</name>
<accession>A0ABY4YKC0</accession>
<dbReference type="PANTHER" id="PTHR33608:SF3">
    <property type="entry name" value="SLR2013 PROTEIN"/>
    <property type="match status" value="1"/>
</dbReference>
<keyword evidence="3" id="KW-1185">Reference proteome</keyword>
<dbReference type="Proteomes" id="UP001056535">
    <property type="component" value="Chromosome"/>
</dbReference>
<gene>
    <name evidence="2" type="ORF">NF557_04750</name>
</gene>
<feature type="domain" description="DUF58" evidence="1">
    <location>
        <begin position="192"/>
        <end position="365"/>
    </location>
</feature>
<reference evidence="2" key="1">
    <citation type="submission" date="2022-06" db="EMBL/GenBank/DDBJ databases">
        <title>Ornithinimicrobium JY.X270.</title>
        <authorList>
            <person name="Huang Y."/>
        </authorList>
    </citation>
    <scope>NUCLEOTIDE SEQUENCE</scope>
    <source>
        <strain evidence="2">JY.X270</strain>
    </source>
</reference>